<dbReference type="EMBL" id="JACHYB010000001">
    <property type="protein sequence ID" value="MBB3187036.1"/>
    <property type="molecule type" value="Genomic_DNA"/>
</dbReference>
<organism evidence="1 2">
    <name type="scientific">Microbacter margulisiae</name>
    <dbReference type="NCBI Taxonomy" id="1350067"/>
    <lineage>
        <taxon>Bacteria</taxon>
        <taxon>Pseudomonadati</taxon>
        <taxon>Bacteroidota</taxon>
        <taxon>Bacteroidia</taxon>
        <taxon>Bacteroidales</taxon>
        <taxon>Porphyromonadaceae</taxon>
        <taxon>Microbacter</taxon>
    </lineage>
</organism>
<accession>A0A7W5DQD4</accession>
<evidence type="ECO:0000313" key="2">
    <source>
        <dbReference type="Proteomes" id="UP000544222"/>
    </source>
</evidence>
<sequence>MLQLNMDYFELHALLKNKISEQVEVIDIDDKILVQNYWFQSENWEILQGHSPIYCKEHQVEFCDEVFHTDIGHSEEGLDVIDCDVKENKRFIIHVFVPKHQKKSTDAILMFHGFNEKSWDKYFPWAYKLATQTHQCVVLFPIAFHMNRAPSLWSTRRCMHEISLERQNEFPHLLASSFSNVAISTRLQAKPQRFIWSGLQTYYDIVQFIRQCNEGKYPEIAPQTQFHFFTYSIGAFLAQILKITNYEGYFTGTKLCAFCGGATFNRFTPVSKAILDSEANVALYSYLIEHLESHLRHEKRLYHYLEEHSEGQSFRMMLNFNYNRLQREKLFKQYSKDFFAIVLENDSVIPAYDVVSTLKGALHAVPTHVLITNFDYPYTHETPFPLKEKIKESVENAFNWTFDQFIAFLNS</sequence>
<evidence type="ECO:0008006" key="3">
    <source>
        <dbReference type="Google" id="ProtNLM"/>
    </source>
</evidence>
<dbReference type="InterPro" id="IPR029058">
    <property type="entry name" value="AB_hydrolase_fold"/>
</dbReference>
<name>A0A7W5DQD4_9PORP</name>
<proteinExistence type="predicted"/>
<dbReference type="Pfam" id="PF19519">
    <property type="entry name" value="DUF6051"/>
    <property type="match status" value="1"/>
</dbReference>
<dbReference type="RefSeq" id="WP_183412850.1">
    <property type="nucleotide sequence ID" value="NZ_JACHYB010000001.1"/>
</dbReference>
<reference evidence="1 2" key="1">
    <citation type="submission" date="2020-08" db="EMBL/GenBank/DDBJ databases">
        <title>Genomic Encyclopedia of Type Strains, Phase IV (KMG-IV): sequencing the most valuable type-strain genomes for metagenomic binning, comparative biology and taxonomic classification.</title>
        <authorList>
            <person name="Goeker M."/>
        </authorList>
    </citation>
    <scope>NUCLEOTIDE SEQUENCE [LARGE SCALE GENOMIC DNA]</scope>
    <source>
        <strain evidence="1 2">DSM 27471</strain>
    </source>
</reference>
<comment type="caution">
    <text evidence="1">The sequence shown here is derived from an EMBL/GenBank/DDBJ whole genome shotgun (WGS) entry which is preliminary data.</text>
</comment>
<keyword evidence="2" id="KW-1185">Reference proteome</keyword>
<gene>
    <name evidence="1" type="ORF">FHX64_001199</name>
</gene>
<dbReference type="Proteomes" id="UP000544222">
    <property type="component" value="Unassembled WGS sequence"/>
</dbReference>
<evidence type="ECO:0000313" key="1">
    <source>
        <dbReference type="EMBL" id="MBB3187036.1"/>
    </source>
</evidence>
<dbReference type="AlphaFoldDB" id="A0A7W5DQD4"/>
<protein>
    <recommendedName>
        <fullName evidence="3">Alpha/beta hydrolase</fullName>
    </recommendedName>
</protein>
<dbReference type="InterPro" id="IPR046114">
    <property type="entry name" value="DUF6051"/>
</dbReference>
<dbReference type="Gene3D" id="3.40.50.1820">
    <property type="entry name" value="alpha/beta hydrolase"/>
    <property type="match status" value="1"/>
</dbReference>